<keyword evidence="7" id="KW-1185">Reference proteome</keyword>
<dbReference type="InterPro" id="IPR036588">
    <property type="entry name" value="CobH/CbiC_sf"/>
</dbReference>
<proteinExistence type="inferred from homology"/>
<dbReference type="PANTHER" id="PTHR43588">
    <property type="entry name" value="COBALT-PRECORRIN-8 METHYLMUTASE"/>
    <property type="match status" value="1"/>
</dbReference>
<dbReference type="Proteomes" id="UP000198833">
    <property type="component" value="Unassembled WGS sequence"/>
</dbReference>
<dbReference type="STRING" id="89093.SAMN04488558_10411"/>
<evidence type="ECO:0000256" key="3">
    <source>
        <dbReference type="ARBA" id="ARBA00022573"/>
    </source>
</evidence>
<comment type="similarity">
    <text evidence="2">Belongs to the CobH/CbiC family.</text>
</comment>
<dbReference type="SUPFAM" id="SSF63965">
    <property type="entry name" value="Precorrin-8X methylmutase CbiC/CobH"/>
    <property type="match status" value="1"/>
</dbReference>
<name>A0A1H9CEJ7_9LACT</name>
<dbReference type="OrthoDB" id="9780708at2"/>
<dbReference type="Pfam" id="PF02570">
    <property type="entry name" value="CbiC"/>
    <property type="match status" value="1"/>
</dbReference>
<dbReference type="Gene3D" id="3.40.50.10230">
    <property type="entry name" value="Cobalamin biosynthesis CobH/CbiC, precorrin-8X methylmutase"/>
    <property type="match status" value="1"/>
</dbReference>
<dbReference type="RefSeq" id="WP_092571096.1">
    <property type="nucleotide sequence ID" value="NZ_FOEN01000004.1"/>
</dbReference>
<feature type="domain" description="Cobalamin biosynthesis precorrin-8X methylmutase CobH/CbiC" evidence="5">
    <location>
        <begin position="11"/>
        <end position="208"/>
    </location>
</feature>
<dbReference type="PANTHER" id="PTHR43588:SF1">
    <property type="entry name" value="COBALT-PRECORRIN-8 METHYLMUTASE"/>
    <property type="match status" value="1"/>
</dbReference>
<protein>
    <submittedName>
        <fullName evidence="6">Precorrin-8X methylmutase</fullName>
    </submittedName>
</protein>
<evidence type="ECO:0000256" key="4">
    <source>
        <dbReference type="ARBA" id="ARBA00023235"/>
    </source>
</evidence>
<keyword evidence="3" id="KW-0169">Cobalamin biosynthesis</keyword>
<dbReference type="GO" id="GO:0009236">
    <property type="term" value="P:cobalamin biosynthetic process"/>
    <property type="evidence" value="ECO:0007669"/>
    <property type="project" value="UniProtKB-UniPathway"/>
</dbReference>
<evidence type="ECO:0000313" key="6">
    <source>
        <dbReference type="EMBL" id="SEP99582.1"/>
    </source>
</evidence>
<sequence length="218" mass="24021">MNQYIKKPHKITNRSFEIIHEEISQINPEYKFSSPLQEDIIVRAIHTTADFDYMNNLVFNKNAEHIIQKVIQNGGHLITDTNMALAGINKKILDQFSCSYHCFVNDTRAFKLAKQEGITRSMAAITLASQLKGPKVYIVGNAPTAIYQLLESVEAEKIDIEAVVGVPVGFVGAAESKLKLHHSNIPSIVALGRKGGSNLAAAIINAIQYNIQGIIHQG</sequence>
<dbReference type="AlphaFoldDB" id="A0A1H9CEJ7"/>
<comment type="pathway">
    <text evidence="1">Cofactor biosynthesis; adenosylcobalamin biosynthesis.</text>
</comment>
<dbReference type="GO" id="GO:0016993">
    <property type="term" value="F:precorrin-8X methylmutase activity"/>
    <property type="evidence" value="ECO:0007669"/>
    <property type="project" value="InterPro"/>
</dbReference>
<keyword evidence="4" id="KW-0413">Isomerase</keyword>
<evidence type="ECO:0000256" key="2">
    <source>
        <dbReference type="ARBA" id="ARBA00009774"/>
    </source>
</evidence>
<reference evidence="6 7" key="1">
    <citation type="submission" date="2016-10" db="EMBL/GenBank/DDBJ databases">
        <authorList>
            <person name="de Groot N.N."/>
        </authorList>
    </citation>
    <scope>NUCLEOTIDE SEQUENCE [LARGE SCALE GENOMIC DNA]</scope>
    <source>
        <strain evidence="6 7">DSM 15695</strain>
    </source>
</reference>
<gene>
    <name evidence="6" type="ORF">SAMN04488558_10411</name>
</gene>
<accession>A0A1H9CEJ7</accession>
<evidence type="ECO:0000313" key="7">
    <source>
        <dbReference type="Proteomes" id="UP000198833"/>
    </source>
</evidence>
<dbReference type="NCBIfam" id="NF006137">
    <property type="entry name" value="PRK08286.1"/>
    <property type="match status" value="1"/>
</dbReference>
<dbReference type="InterPro" id="IPR003722">
    <property type="entry name" value="Cbl_synth_CobH/CbiC"/>
</dbReference>
<dbReference type="EMBL" id="FOEN01000004">
    <property type="protein sequence ID" value="SEP99582.1"/>
    <property type="molecule type" value="Genomic_DNA"/>
</dbReference>
<organism evidence="6 7">
    <name type="scientific">Ignavigranum ruoffiae</name>
    <dbReference type="NCBI Taxonomy" id="89093"/>
    <lineage>
        <taxon>Bacteria</taxon>
        <taxon>Bacillati</taxon>
        <taxon>Bacillota</taxon>
        <taxon>Bacilli</taxon>
        <taxon>Lactobacillales</taxon>
        <taxon>Aerococcaceae</taxon>
        <taxon>Ignavigranum</taxon>
    </lineage>
</organism>
<evidence type="ECO:0000259" key="5">
    <source>
        <dbReference type="Pfam" id="PF02570"/>
    </source>
</evidence>
<dbReference type="UniPathway" id="UPA00148"/>
<evidence type="ECO:0000256" key="1">
    <source>
        <dbReference type="ARBA" id="ARBA00004953"/>
    </source>
</evidence>